<evidence type="ECO:0000259" key="8">
    <source>
        <dbReference type="Pfam" id="PF18139"/>
    </source>
</evidence>
<name>V4A1P0_LOTGI</name>
<keyword evidence="3" id="KW-0812">Transmembrane</keyword>
<feature type="non-terminal residue" evidence="10">
    <location>
        <position position="1"/>
    </location>
</feature>
<sequence length="584" mass="68013">DRKYVCIAKDVDVDDVANFMAYRWKKRTPKIILSIVNNNKYFKPWKNESHIEDFQRGLIEAANLTEMWLLTDGLDSGISKYIGNAVGEEMARRTSIEKDYLHIKNAWVEEKLSKLTVLGVVSKSEISYGSYLDGKTPRLFIEHSDAKSIENVGQKPHVDRYELNPDHTHFVMVEDVTRQELLSLRYNLEIRFTHPVGRARRYRRMPSSHTTIPGSEPDVNDVLDKEYDESLTPVIGLFIQGGPSEIDHCIWLLKKRVPIILIKGAGLAADLVAFAYEESQERSDKDHYESFIKPELVKKVMTTFPQDFRNNELARNQCRDRILECVEFANQGEQCYLTIIDPSAGGDLSNLSKYILNALFKSQPRRGGPHIRDQIQRDLQLTLDWNRCDLAKSKIFQKYNRKIKVEDYIFHQALQRNNREEFVELFLEKGFQVHRFLNHKRLHHLFENCQDRDFFVGVCMEGVLGKSVNLNSVVTKQFVEDDMCDLNHLLFRCTRLQKLVSPYELSMNSLGDYISNKEVAERRALNALLFWATLTNRHKLAKVIWKRTEDPMTMAIIISMILNNLSKYWCKDIDIKRKIKVNAE</sequence>
<dbReference type="InterPro" id="IPR057366">
    <property type="entry name" value="TRPM-like"/>
</dbReference>
<dbReference type="Proteomes" id="UP000030746">
    <property type="component" value="Unassembled WGS sequence"/>
</dbReference>
<keyword evidence="5" id="KW-0406">Ion transport</keyword>
<comment type="subcellular location">
    <subcellularLocation>
        <location evidence="1">Membrane</location>
        <topology evidence="1">Multi-pass membrane protein</topology>
    </subcellularLocation>
</comment>
<evidence type="ECO:0000256" key="2">
    <source>
        <dbReference type="ARBA" id="ARBA00022448"/>
    </source>
</evidence>
<dbReference type="Pfam" id="PF18139">
    <property type="entry name" value="LSDAT_euk"/>
    <property type="match status" value="1"/>
</dbReference>
<dbReference type="OMA" id="VAFAHQE"/>
<dbReference type="AlphaFoldDB" id="V4A1P0"/>
<dbReference type="RefSeq" id="XP_009058722.1">
    <property type="nucleotide sequence ID" value="XM_009060474.1"/>
</dbReference>
<dbReference type="GeneID" id="20243399"/>
<evidence type="ECO:0000256" key="6">
    <source>
        <dbReference type="ARBA" id="ARBA00023136"/>
    </source>
</evidence>
<dbReference type="EMBL" id="KB202374">
    <property type="protein sequence ID" value="ESO90587.1"/>
    <property type="molecule type" value="Genomic_DNA"/>
</dbReference>
<dbReference type="HOGENOM" id="CLU_410092_0_0_1"/>
<proteinExistence type="predicted"/>
<reference evidence="10 11" key="1">
    <citation type="journal article" date="2013" name="Nature">
        <title>Insights into bilaterian evolution from three spiralian genomes.</title>
        <authorList>
            <person name="Simakov O."/>
            <person name="Marletaz F."/>
            <person name="Cho S.J."/>
            <person name="Edsinger-Gonzales E."/>
            <person name="Havlak P."/>
            <person name="Hellsten U."/>
            <person name="Kuo D.H."/>
            <person name="Larsson T."/>
            <person name="Lv J."/>
            <person name="Arendt D."/>
            <person name="Savage R."/>
            <person name="Osoegawa K."/>
            <person name="de Jong P."/>
            <person name="Grimwood J."/>
            <person name="Chapman J.A."/>
            <person name="Shapiro H."/>
            <person name="Aerts A."/>
            <person name="Otillar R.P."/>
            <person name="Terry A.Y."/>
            <person name="Boore J.L."/>
            <person name="Grigoriev I.V."/>
            <person name="Lindberg D.R."/>
            <person name="Seaver E.C."/>
            <person name="Weisblat D.A."/>
            <person name="Putnam N.H."/>
            <person name="Rokhsar D.S."/>
        </authorList>
    </citation>
    <scope>NUCLEOTIDE SEQUENCE [LARGE SCALE GENOMIC DNA]</scope>
</reference>
<evidence type="ECO:0000259" key="9">
    <source>
        <dbReference type="Pfam" id="PF25508"/>
    </source>
</evidence>
<dbReference type="GO" id="GO:0005261">
    <property type="term" value="F:monoatomic cation channel activity"/>
    <property type="evidence" value="ECO:0007669"/>
    <property type="project" value="TreeGrafter"/>
</dbReference>
<evidence type="ECO:0000256" key="5">
    <source>
        <dbReference type="ARBA" id="ARBA00023065"/>
    </source>
</evidence>
<dbReference type="PANTHER" id="PTHR13800:SF1">
    <property type="entry name" value="TRANSIENT RECEPTOR POTENTIAL CATION CHANNEL TRPM"/>
    <property type="match status" value="1"/>
</dbReference>
<evidence type="ECO:0000313" key="10">
    <source>
        <dbReference type="EMBL" id="ESO90587.1"/>
    </source>
</evidence>
<dbReference type="Pfam" id="PF25508">
    <property type="entry name" value="TRPM2"/>
    <property type="match status" value="1"/>
</dbReference>
<evidence type="ECO:0000256" key="7">
    <source>
        <dbReference type="ARBA" id="ARBA00023303"/>
    </source>
</evidence>
<evidence type="ECO:0000313" key="11">
    <source>
        <dbReference type="Proteomes" id="UP000030746"/>
    </source>
</evidence>
<keyword evidence="4" id="KW-1133">Transmembrane helix</keyword>
<keyword evidence="6" id="KW-0472">Membrane</keyword>
<dbReference type="STRING" id="225164.V4A1P0"/>
<protein>
    <submittedName>
        <fullName evidence="10">Uncharacterized protein</fullName>
    </submittedName>
</protein>
<gene>
    <name evidence="10" type="ORF">LOTGIDRAFT_175813</name>
</gene>
<evidence type="ECO:0000256" key="3">
    <source>
        <dbReference type="ARBA" id="ARBA00022692"/>
    </source>
</evidence>
<keyword evidence="11" id="KW-1185">Reference proteome</keyword>
<evidence type="ECO:0000256" key="4">
    <source>
        <dbReference type="ARBA" id="ARBA00022989"/>
    </source>
</evidence>
<dbReference type="PANTHER" id="PTHR13800">
    <property type="entry name" value="TRANSIENT RECEPTOR POTENTIAL CATION CHANNEL, SUBFAMILY M, MEMBER 6"/>
    <property type="match status" value="1"/>
</dbReference>
<dbReference type="KEGG" id="lgi:LOTGIDRAFT_175813"/>
<dbReference type="InterPro" id="IPR050927">
    <property type="entry name" value="TRPM"/>
</dbReference>
<dbReference type="GO" id="GO:0005886">
    <property type="term" value="C:plasma membrane"/>
    <property type="evidence" value="ECO:0007669"/>
    <property type="project" value="TreeGrafter"/>
</dbReference>
<feature type="domain" description="TRPM-like" evidence="9">
    <location>
        <begin position="412"/>
        <end position="580"/>
    </location>
</feature>
<dbReference type="InterPro" id="IPR041491">
    <property type="entry name" value="TRPM_SLOG"/>
</dbReference>
<keyword evidence="2" id="KW-0813">Transport</keyword>
<dbReference type="CTD" id="20243399"/>
<dbReference type="GO" id="GO:0030001">
    <property type="term" value="P:metal ion transport"/>
    <property type="evidence" value="ECO:0007669"/>
    <property type="project" value="TreeGrafter"/>
</dbReference>
<organism evidence="10 11">
    <name type="scientific">Lottia gigantea</name>
    <name type="common">Giant owl limpet</name>
    <dbReference type="NCBI Taxonomy" id="225164"/>
    <lineage>
        <taxon>Eukaryota</taxon>
        <taxon>Metazoa</taxon>
        <taxon>Spiralia</taxon>
        <taxon>Lophotrochozoa</taxon>
        <taxon>Mollusca</taxon>
        <taxon>Gastropoda</taxon>
        <taxon>Patellogastropoda</taxon>
        <taxon>Lottioidea</taxon>
        <taxon>Lottiidae</taxon>
        <taxon>Lottia</taxon>
    </lineage>
</organism>
<dbReference type="OrthoDB" id="301415at2759"/>
<keyword evidence="7" id="KW-0407">Ion channel</keyword>
<evidence type="ECO:0000256" key="1">
    <source>
        <dbReference type="ARBA" id="ARBA00004141"/>
    </source>
</evidence>
<feature type="domain" description="TRPM SLOG" evidence="8">
    <location>
        <begin position="3"/>
        <end position="325"/>
    </location>
</feature>
<accession>V4A1P0</accession>